<dbReference type="Proteomes" id="UP000003656">
    <property type="component" value="Unassembled WGS sequence"/>
</dbReference>
<dbReference type="STRING" id="561180.BIFGAL_02586"/>
<keyword evidence="1" id="KW-0472">Membrane</keyword>
<proteinExistence type="predicted"/>
<accession>D1NS32</accession>
<comment type="caution">
    <text evidence="2">The sequence shown here is derived from an EMBL/GenBank/DDBJ whole genome shotgun (WGS) entry which is preliminary data.</text>
</comment>
<dbReference type="AlphaFoldDB" id="D1NS32"/>
<evidence type="ECO:0000313" key="2">
    <source>
        <dbReference type="EMBL" id="EFA23484.1"/>
    </source>
</evidence>
<keyword evidence="1" id="KW-0812">Transmembrane</keyword>
<evidence type="ECO:0000313" key="3">
    <source>
        <dbReference type="Proteomes" id="UP000003656"/>
    </source>
</evidence>
<sequence>MMYRCSAIGRTMMVVIVVVIVVLRPVCTMMLAFGQQCGQTAAMAVSTMGIGLHVGRVFAAGGVGVCGWLIGVGPDGIRPVDIGLGGACHEKEP</sequence>
<reference evidence="2 3" key="1">
    <citation type="submission" date="2009-11" db="EMBL/GenBank/DDBJ databases">
        <authorList>
            <person name="Weinstock G."/>
            <person name="Sodergren E."/>
            <person name="Clifton S."/>
            <person name="Fulton L."/>
            <person name="Fulton B."/>
            <person name="Courtney L."/>
            <person name="Fronick C."/>
            <person name="Harrison M."/>
            <person name="Strong C."/>
            <person name="Farmer C."/>
            <person name="Delahaunty K."/>
            <person name="Markovic C."/>
            <person name="Hall O."/>
            <person name="Minx P."/>
            <person name="Tomlinson C."/>
            <person name="Mitreva M."/>
            <person name="Nelson J."/>
            <person name="Hou S."/>
            <person name="Wollam A."/>
            <person name="Pepin K.H."/>
            <person name="Johnson M."/>
            <person name="Bhonagiri V."/>
            <person name="Nash W.E."/>
            <person name="Warren W."/>
            <person name="Chinwalla A."/>
            <person name="Mardis E.R."/>
            <person name="Wilson R.K."/>
        </authorList>
    </citation>
    <scope>NUCLEOTIDE SEQUENCE [LARGE SCALE GENOMIC DNA]</scope>
    <source>
        <strain evidence="2 3">DSM 20093</strain>
    </source>
</reference>
<evidence type="ECO:0000256" key="1">
    <source>
        <dbReference type="SAM" id="Phobius"/>
    </source>
</evidence>
<dbReference type="EMBL" id="ABXB03000001">
    <property type="protein sequence ID" value="EFA23484.1"/>
    <property type="molecule type" value="Genomic_DNA"/>
</dbReference>
<name>D1NS32_9BIFI</name>
<organism evidence="2 3">
    <name type="scientific">Bifidobacterium gallicum DSM 20093 = LMG 11596</name>
    <dbReference type="NCBI Taxonomy" id="561180"/>
    <lineage>
        <taxon>Bacteria</taxon>
        <taxon>Bacillati</taxon>
        <taxon>Actinomycetota</taxon>
        <taxon>Actinomycetes</taxon>
        <taxon>Bifidobacteriales</taxon>
        <taxon>Bifidobacteriaceae</taxon>
        <taxon>Bifidobacterium</taxon>
    </lineage>
</organism>
<protein>
    <submittedName>
        <fullName evidence="2">Uncharacterized protein</fullName>
    </submittedName>
</protein>
<gene>
    <name evidence="2" type="ORF">BIFGAL_02586</name>
</gene>
<keyword evidence="1" id="KW-1133">Transmembrane helix</keyword>
<feature type="transmembrane region" description="Helical" evidence="1">
    <location>
        <begin position="12"/>
        <end position="33"/>
    </location>
</feature>